<dbReference type="GO" id="GO:0016874">
    <property type="term" value="F:ligase activity"/>
    <property type="evidence" value="ECO:0007669"/>
    <property type="project" value="UniProtKB-KW"/>
</dbReference>
<name>A0A1N7H568_9NOCA</name>
<accession>A0A1N7H568</accession>
<organism evidence="1 2">
    <name type="scientific">Williamsia sterculiae</name>
    <dbReference type="NCBI Taxonomy" id="1344003"/>
    <lineage>
        <taxon>Bacteria</taxon>
        <taxon>Bacillati</taxon>
        <taxon>Actinomycetota</taxon>
        <taxon>Actinomycetes</taxon>
        <taxon>Mycobacteriales</taxon>
        <taxon>Nocardiaceae</taxon>
        <taxon>Williamsia</taxon>
    </lineage>
</organism>
<reference evidence="1 2" key="1">
    <citation type="submission" date="2017-01" db="EMBL/GenBank/DDBJ databases">
        <authorList>
            <person name="Mah S.A."/>
            <person name="Swanson W.J."/>
            <person name="Moy G.W."/>
            <person name="Vacquier V.D."/>
        </authorList>
    </citation>
    <scope>NUCLEOTIDE SEQUENCE [LARGE SCALE GENOMIC DNA]</scope>
    <source>
        <strain evidence="1 2">CPCC 203464</strain>
    </source>
</reference>
<sequence>MEFLLDADTDAAVRELWDTLSAHGLPSQNRVRSASNRPHITAVAAPRIPASVDADLGAVAAELPVAVLLGAPLVFGGRTSTLALGVVVNADLLGLHRHVVDVVDRHHEDSAVFDHCRPGQWTPHVTVARRVHDDDVGAAIAVINRARPQPRAAVATLRRWDPDTRTEHSL</sequence>
<keyword evidence="2" id="KW-1185">Reference proteome</keyword>
<evidence type="ECO:0000313" key="2">
    <source>
        <dbReference type="Proteomes" id="UP000186218"/>
    </source>
</evidence>
<dbReference type="STRING" id="1344003.SAMN05445060_3519"/>
<dbReference type="InterPro" id="IPR009097">
    <property type="entry name" value="Cyclic_Pdiesterase"/>
</dbReference>
<gene>
    <name evidence="1" type="ORF">SAMN05445060_3519</name>
</gene>
<protein>
    <submittedName>
        <fullName evidence="1">2'-5' RNA ligase superfamily protein</fullName>
    </submittedName>
</protein>
<dbReference type="Proteomes" id="UP000186218">
    <property type="component" value="Unassembled WGS sequence"/>
</dbReference>
<keyword evidence="1" id="KW-0436">Ligase</keyword>
<dbReference type="Gene3D" id="3.90.1140.10">
    <property type="entry name" value="Cyclic phosphodiesterase"/>
    <property type="match status" value="1"/>
</dbReference>
<dbReference type="AlphaFoldDB" id="A0A1N7H568"/>
<dbReference type="EMBL" id="FTNT01000012">
    <property type="protein sequence ID" value="SIS19986.1"/>
    <property type="molecule type" value="Genomic_DNA"/>
</dbReference>
<dbReference type="SUPFAM" id="SSF55144">
    <property type="entry name" value="LigT-like"/>
    <property type="match status" value="1"/>
</dbReference>
<evidence type="ECO:0000313" key="1">
    <source>
        <dbReference type="EMBL" id="SIS19986.1"/>
    </source>
</evidence>
<dbReference type="Pfam" id="PF13563">
    <property type="entry name" value="2_5_RNA_ligase2"/>
    <property type="match status" value="1"/>
</dbReference>
<proteinExistence type="predicted"/>